<accession>A0A975NB31</accession>
<proteinExistence type="predicted"/>
<dbReference type="InterPro" id="IPR025506">
    <property type="entry name" value="Abi_alpha"/>
</dbReference>
<sequence length="233" mass="25678">MTDPFANRLEDVLNKGIKAGVSMLPVVGSPLVEMLTFVIGDPAQERRDDFMRDTFERLSKLQEDFEQVKPENLHANEQFQATFLQAIRVASTTASQDKKRMLQNAIINSAIGSMDENIRHIFMQMIDEITPMHAVLLSFLSNPKAHPAAVAKAKSMMAGGMVRVIEAALPDLTSDDTIFDRVSGDLGRLGLADTGWFKAMMSGGDSMLQPRITNLGKSFLAFISAPEDKKSDD</sequence>
<evidence type="ECO:0000313" key="2">
    <source>
        <dbReference type="Proteomes" id="UP000680839"/>
    </source>
</evidence>
<dbReference type="Pfam" id="PF14337">
    <property type="entry name" value="Abi_alpha"/>
    <property type="match status" value="1"/>
</dbReference>
<gene>
    <name evidence="1" type="ORF">KMZ29_14375</name>
</gene>
<protein>
    <submittedName>
        <fullName evidence="1">Uncharacterized protein</fullName>
    </submittedName>
</protein>
<organism evidence="1 2">
    <name type="scientific">Bradyrhizobium sediminis</name>
    <dbReference type="NCBI Taxonomy" id="2840469"/>
    <lineage>
        <taxon>Bacteria</taxon>
        <taxon>Pseudomonadati</taxon>
        <taxon>Pseudomonadota</taxon>
        <taxon>Alphaproteobacteria</taxon>
        <taxon>Hyphomicrobiales</taxon>
        <taxon>Nitrobacteraceae</taxon>
        <taxon>Bradyrhizobium</taxon>
    </lineage>
</organism>
<name>A0A975NB31_9BRAD</name>
<reference evidence="1" key="1">
    <citation type="submission" date="2021-06" db="EMBL/GenBank/DDBJ databases">
        <title>Bradyrhizobium sp. S2-20-1 Genome sequencing.</title>
        <authorList>
            <person name="Jin L."/>
        </authorList>
    </citation>
    <scope>NUCLEOTIDE SEQUENCE</scope>
    <source>
        <strain evidence="1">S2-20-1</strain>
    </source>
</reference>
<evidence type="ECO:0000313" key="1">
    <source>
        <dbReference type="EMBL" id="QWG10969.1"/>
    </source>
</evidence>
<dbReference type="RefSeq" id="WP_215619885.1">
    <property type="nucleotide sequence ID" value="NZ_CP076134.1"/>
</dbReference>
<dbReference type="Proteomes" id="UP000680839">
    <property type="component" value="Chromosome"/>
</dbReference>
<dbReference type="AlphaFoldDB" id="A0A975NB31"/>
<dbReference type="EMBL" id="CP076134">
    <property type="protein sequence ID" value="QWG10969.1"/>
    <property type="molecule type" value="Genomic_DNA"/>
</dbReference>